<proteinExistence type="predicted"/>
<evidence type="ECO:0000313" key="2">
    <source>
        <dbReference type="WBParaSite" id="L893_g13775.t1"/>
    </source>
</evidence>
<sequence>MKRMLSDVLELHVTDHSLFMAFLHPSSRPFAWLHADVQAQIVFSCQEPQAWSKKSFLWQSVLRTFQ</sequence>
<protein>
    <submittedName>
        <fullName evidence="2">Uncharacterized protein</fullName>
    </submittedName>
</protein>
<dbReference type="AlphaFoldDB" id="A0A1I7Y994"/>
<dbReference type="Proteomes" id="UP000095287">
    <property type="component" value="Unplaced"/>
</dbReference>
<evidence type="ECO:0000313" key="1">
    <source>
        <dbReference type="Proteomes" id="UP000095287"/>
    </source>
</evidence>
<name>A0A1I7Y994_9BILA</name>
<keyword evidence="1" id="KW-1185">Reference proteome</keyword>
<dbReference type="WBParaSite" id="L893_g13775.t1">
    <property type="protein sequence ID" value="L893_g13775.t1"/>
    <property type="gene ID" value="L893_g13775"/>
</dbReference>
<accession>A0A1I7Y994</accession>
<reference evidence="2" key="1">
    <citation type="submission" date="2016-11" db="UniProtKB">
        <authorList>
            <consortium name="WormBaseParasite"/>
        </authorList>
    </citation>
    <scope>IDENTIFICATION</scope>
</reference>
<organism evidence="1 2">
    <name type="scientific">Steinernema glaseri</name>
    <dbReference type="NCBI Taxonomy" id="37863"/>
    <lineage>
        <taxon>Eukaryota</taxon>
        <taxon>Metazoa</taxon>
        <taxon>Ecdysozoa</taxon>
        <taxon>Nematoda</taxon>
        <taxon>Chromadorea</taxon>
        <taxon>Rhabditida</taxon>
        <taxon>Tylenchina</taxon>
        <taxon>Panagrolaimomorpha</taxon>
        <taxon>Strongyloidoidea</taxon>
        <taxon>Steinernematidae</taxon>
        <taxon>Steinernema</taxon>
    </lineage>
</organism>